<keyword evidence="5" id="KW-0949">S-adenosyl-L-methionine</keyword>
<feature type="compositionally biased region" description="Polar residues" evidence="9">
    <location>
        <begin position="72"/>
        <end position="81"/>
    </location>
</feature>
<evidence type="ECO:0000259" key="10">
    <source>
        <dbReference type="PROSITE" id="PS51675"/>
    </source>
</evidence>
<evidence type="ECO:0000313" key="11">
    <source>
        <dbReference type="EMBL" id="KAK0673708.1"/>
    </source>
</evidence>
<evidence type="ECO:0000256" key="5">
    <source>
        <dbReference type="ARBA" id="ARBA00022691"/>
    </source>
</evidence>
<dbReference type="CDD" id="cd18089">
    <property type="entry name" value="SPOUT_Trm10-like"/>
    <property type="match status" value="1"/>
</dbReference>
<evidence type="ECO:0000256" key="7">
    <source>
        <dbReference type="ARBA" id="ARBA00032166"/>
    </source>
</evidence>
<dbReference type="Proteomes" id="UP001174997">
    <property type="component" value="Unassembled WGS sequence"/>
</dbReference>
<dbReference type="GO" id="GO:0002939">
    <property type="term" value="P:tRNA N1-guanine methylation"/>
    <property type="evidence" value="ECO:0007669"/>
    <property type="project" value="TreeGrafter"/>
</dbReference>
<dbReference type="GO" id="GO:0052905">
    <property type="term" value="F:tRNA (guanosine(9)-N1)-methyltransferase activity"/>
    <property type="evidence" value="ECO:0007669"/>
    <property type="project" value="UniProtKB-EC"/>
</dbReference>
<feature type="compositionally biased region" description="Polar residues" evidence="9">
    <location>
        <begin position="21"/>
        <end position="33"/>
    </location>
</feature>
<comment type="catalytic activity">
    <reaction evidence="8">
        <text>guanosine(9) in tRNA + S-adenosyl-L-methionine = N(1)-methylguanosine(9) in tRNA + S-adenosyl-L-homocysteine + H(+)</text>
        <dbReference type="Rhea" id="RHEA:43156"/>
        <dbReference type="Rhea" id="RHEA-COMP:10367"/>
        <dbReference type="Rhea" id="RHEA-COMP:10368"/>
        <dbReference type="ChEBI" id="CHEBI:15378"/>
        <dbReference type="ChEBI" id="CHEBI:57856"/>
        <dbReference type="ChEBI" id="CHEBI:59789"/>
        <dbReference type="ChEBI" id="CHEBI:73542"/>
        <dbReference type="ChEBI" id="CHEBI:74269"/>
        <dbReference type="EC" id="2.1.1.221"/>
    </reaction>
</comment>
<feature type="domain" description="SAM-dependent MTase TRM10-type" evidence="10">
    <location>
        <begin position="158"/>
        <end position="399"/>
    </location>
</feature>
<dbReference type="InterPro" id="IPR007356">
    <property type="entry name" value="tRNA_m1G_MeTrfase_euk"/>
</dbReference>
<evidence type="ECO:0000256" key="8">
    <source>
        <dbReference type="ARBA" id="ARBA00048434"/>
    </source>
</evidence>
<dbReference type="GO" id="GO:0005634">
    <property type="term" value="C:nucleus"/>
    <property type="evidence" value="ECO:0007669"/>
    <property type="project" value="TreeGrafter"/>
</dbReference>
<dbReference type="EMBL" id="JAULSY010000005">
    <property type="protein sequence ID" value="KAK0673708.1"/>
    <property type="molecule type" value="Genomic_DNA"/>
</dbReference>
<dbReference type="AlphaFoldDB" id="A0AA39ZM81"/>
<dbReference type="PANTHER" id="PTHR13563">
    <property type="entry name" value="TRNA (GUANINE-9-) METHYLTRANSFERASE"/>
    <property type="match status" value="1"/>
</dbReference>
<evidence type="ECO:0000256" key="9">
    <source>
        <dbReference type="SAM" id="MobiDB-lite"/>
    </source>
</evidence>
<proteinExistence type="predicted"/>
<dbReference type="PANTHER" id="PTHR13563:SF13">
    <property type="entry name" value="TRNA METHYLTRANSFERASE 10 HOMOLOG A"/>
    <property type="match status" value="1"/>
</dbReference>
<reference evidence="11" key="1">
    <citation type="submission" date="2023-06" db="EMBL/GenBank/DDBJ databases">
        <title>Genome-scale phylogeny and comparative genomics of the fungal order Sordariales.</title>
        <authorList>
            <consortium name="Lawrence Berkeley National Laboratory"/>
            <person name="Hensen N."/>
            <person name="Bonometti L."/>
            <person name="Westerberg I."/>
            <person name="Brannstrom I.O."/>
            <person name="Guillou S."/>
            <person name="Cros-Aarteil S."/>
            <person name="Calhoun S."/>
            <person name="Haridas S."/>
            <person name="Kuo A."/>
            <person name="Mondo S."/>
            <person name="Pangilinan J."/>
            <person name="Riley R."/>
            <person name="Labutti K."/>
            <person name="Andreopoulos B."/>
            <person name="Lipzen A."/>
            <person name="Chen C."/>
            <person name="Yanf M."/>
            <person name="Daum C."/>
            <person name="Ng V."/>
            <person name="Clum A."/>
            <person name="Steindorff A."/>
            <person name="Ohm R."/>
            <person name="Martin F."/>
            <person name="Silar P."/>
            <person name="Natvig D."/>
            <person name="Lalanne C."/>
            <person name="Gautier V."/>
            <person name="Ament-Velasquez S.L."/>
            <person name="Kruys A."/>
            <person name="Hutchinson M.I."/>
            <person name="Powell A.J."/>
            <person name="Barry K."/>
            <person name="Miller A.N."/>
            <person name="Grigoriev I.V."/>
            <person name="Debuchy R."/>
            <person name="Gladieux P."/>
            <person name="Thoren M.H."/>
            <person name="Johannesson H."/>
        </authorList>
    </citation>
    <scope>NUCLEOTIDE SEQUENCE</scope>
    <source>
        <strain evidence="11">CBS 307.81</strain>
    </source>
</reference>
<comment type="caution">
    <text evidence="11">The sequence shown here is derived from an EMBL/GenBank/DDBJ whole genome shotgun (WGS) entry which is preliminary data.</text>
</comment>
<protein>
    <recommendedName>
        <fullName evidence="2">tRNA (guanine(9)-N1)-methyltransferase</fullName>
        <ecNumber evidence="1">2.1.1.221</ecNumber>
    </recommendedName>
    <alternativeName>
        <fullName evidence="7">tRNA methyltransferase 10</fullName>
    </alternativeName>
    <alternativeName>
        <fullName evidence="6">tRNA(m1G9)-methyltransferase</fullName>
    </alternativeName>
</protein>
<accession>A0AA39ZM81</accession>
<feature type="region of interest" description="Disordered" evidence="9">
    <location>
        <begin position="399"/>
        <end position="463"/>
    </location>
</feature>
<keyword evidence="3" id="KW-0489">Methyltransferase</keyword>
<dbReference type="InterPro" id="IPR038459">
    <property type="entry name" value="MT_TRM10-typ_sf"/>
</dbReference>
<dbReference type="PROSITE" id="PS51675">
    <property type="entry name" value="SAM_MT_TRM10"/>
    <property type="match status" value="1"/>
</dbReference>
<dbReference type="InterPro" id="IPR028564">
    <property type="entry name" value="MT_TRM10-typ"/>
</dbReference>
<keyword evidence="4" id="KW-0808">Transferase</keyword>
<gene>
    <name evidence="11" type="ORF">QBC41DRAFT_311390</name>
</gene>
<evidence type="ECO:0000256" key="6">
    <source>
        <dbReference type="ARBA" id="ARBA00031792"/>
    </source>
</evidence>
<organism evidence="11 12">
    <name type="scientific">Cercophora samala</name>
    <dbReference type="NCBI Taxonomy" id="330535"/>
    <lineage>
        <taxon>Eukaryota</taxon>
        <taxon>Fungi</taxon>
        <taxon>Dikarya</taxon>
        <taxon>Ascomycota</taxon>
        <taxon>Pezizomycotina</taxon>
        <taxon>Sordariomycetes</taxon>
        <taxon>Sordariomycetidae</taxon>
        <taxon>Sordariales</taxon>
        <taxon>Lasiosphaeriaceae</taxon>
        <taxon>Cercophora</taxon>
    </lineage>
</organism>
<feature type="compositionally biased region" description="Basic and acidic residues" evidence="9">
    <location>
        <begin position="419"/>
        <end position="463"/>
    </location>
</feature>
<feature type="compositionally biased region" description="Basic and acidic residues" evidence="9">
    <location>
        <begin position="130"/>
        <end position="143"/>
    </location>
</feature>
<dbReference type="EC" id="2.1.1.221" evidence="1"/>
<keyword evidence="12" id="KW-1185">Reference proteome</keyword>
<feature type="compositionally biased region" description="Polar residues" evidence="9">
    <location>
        <begin position="52"/>
        <end position="61"/>
    </location>
</feature>
<dbReference type="GO" id="GO:0000049">
    <property type="term" value="F:tRNA binding"/>
    <property type="evidence" value="ECO:0007669"/>
    <property type="project" value="TreeGrafter"/>
</dbReference>
<evidence type="ECO:0000256" key="2">
    <source>
        <dbReference type="ARBA" id="ARBA00020451"/>
    </source>
</evidence>
<feature type="compositionally biased region" description="Basic and acidic residues" evidence="9">
    <location>
        <begin position="36"/>
        <end position="50"/>
    </location>
</feature>
<evidence type="ECO:0000256" key="4">
    <source>
        <dbReference type="ARBA" id="ARBA00022679"/>
    </source>
</evidence>
<feature type="compositionally biased region" description="Polar residues" evidence="9">
    <location>
        <begin position="1"/>
        <end position="11"/>
    </location>
</feature>
<name>A0AA39ZM81_9PEZI</name>
<evidence type="ECO:0000313" key="12">
    <source>
        <dbReference type="Proteomes" id="UP001174997"/>
    </source>
</evidence>
<sequence length="463" mass="52567">MATVTDPQTVATDVEMGDSLVVTNDSSNPSTANSKRKADTDVSELDDRTVKKSTPSVNNDDQPVDPSETTDDTNMIPTQQAEQTSASTETPSTEETKSGPSKRELKKQRKQAAYEAYAEQRKQKRKDKRHEKQAQRREEKEELMAKAVEQGLDPMALIPTKKPVDVNFLPISIVIDCDFEQYMREGELISLSSQLTRSYAMNRKEQNQAHLSFSGFKGKLKERFETKLKNTHLNWKNVIITEDNFVDCAKQAIRNFIHPFTAYNLPDHVVPIEMGNIPHMTLDEKFDNKSTEDIKDESVHKDIVYLTSDSPYTLDRLEPGTAYIIGGIVDRNREKGLCYKRAQEYKVRHAKLPIGDFMAMQSRFVLTTNQVVEIMGKWLQCGNWGQAFLEVIPKRKGGVLKEGGGSQAGGDDEEDTKEEDAKQEDVKEEKAKKEDTKEESKEEVKKENEPEKSTETEMKPEMD</sequence>
<evidence type="ECO:0000256" key="3">
    <source>
        <dbReference type="ARBA" id="ARBA00022603"/>
    </source>
</evidence>
<feature type="region of interest" description="Disordered" evidence="9">
    <location>
        <begin position="1"/>
        <end position="143"/>
    </location>
</feature>
<feature type="compositionally biased region" description="Basic and acidic residues" evidence="9">
    <location>
        <begin position="94"/>
        <end position="103"/>
    </location>
</feature>
<feature type="compositionally biased region" description="Low complexity" evidence="9">
    <location>
        <begin position="82"/>
        <end position="93"/>
    </location>
</feature>
<evidence type="ECO:0000256" key="1">
    <source>
        <dbReference type="ARBA" id="ARBA00012797"/>
    </source>
</evidence>
<dbReference type="Gene3D" id="3.40.1280.30">
    <property type="match status" value="1"/>
</dbReference>